<keyword evidence="6" id="KW-0472">Membrane</keyword>
<evidence type="ECO:0000256" key="4">
    <source>
        <dbReference type="ARBA" id="ARBA00022692"/>
    </source>
</evidence>
<dbReference type="RefSeq" id="WP_039608345.1">
    <property type="nucleotide sequence ID" value="NZ_JWIC01000004.1"/>
</dbReference>
<comment type="similarity">
    <text evidence="2">Belongs to the OmpP1/FadL family.</text>
</comment>
<evidence type="ECO:0000256" key="3">
    <source>
        <dbReference type="ARBA" id="ARBA00022452"/>
    </source>
</evidence>
<proteinExistence type="inferred from homology"/>
<evidence type="ECO:0000256" key="7">
    <source>
        <dbReference type="ARBA" id="ARBA00023237"/>
    </source>
</evidence>
<protein>
    <submittedName>
        <fullName evidence="9">Long-chain fatty acid transporter</fullName>
    </submittedName>
</protein>
<evidence type="ECO:0000256" key="8">
    <source>
        <dbReference type="SAM" id="SignalP"/>
    </source>
</evidence>
<sequence>MNRIMVALIGAGAMITSTQGLAAAFQLAEQNVSGLGRAYAGEASVADDASVVSRNPALMNKLKGTQVSVSAMYVKPDVSLQGTSTNNGVPASALDNSSIAPSAVVPSAFITTNINDKWSVGGGMYSQFGLATEFDDDYVAGQIAGETEIVTINTGIAASYQVNAQWSIAAGLNHVYADAKILRNLGVNTFGVPSDTEVVNLEGDDTGFGWNVGAVFNIDEDHRFGFHYRSETDITFKGTFSNQLPAVAPFNGTGGQALPGSVAITLPAIAEISGSHKLDKQTALHYSILWTGWNSFQTLAANVENVGTVFTKDENFSNSLRYSIGADHQWSEVLKLRAGFAYDESPADENHMSISIPDTDRIWYSFGAEYQLTANSSLDVGVSIIRGKTQRFVEKDNFGSEWGFKSKGHASVFGLQYNHTL</sequence>
<feature type="chain" id="PRO_5002136053" evidence="8">
    <location>
        <begin position="23"/>
        <end position="421"/>
    </location>
</feature>
<gene>
    <name evidence="9" type="ORF">JF50_04740</name>
</gene>
<evidence type="ECO:0000256" key="6">
    <source>
        <dbReference type="ARBA" id="ARBA00023136"/>
    </source>
</evidence>
<dbReference type="PANTHER" id="PTHR35093">
    <property type="entry name" value="OUTER MEMBRANE PROTEIN NMB0088-RELATED"/>
    <property type="match status" value="1"/>
</dbReference>
<evidence type="ECO:0000313" key="10">
    <source>
        <dbReference type="Proteomes" id="UP000031327"/>
    </source>
</evidence>
<dbReference type="OrthoDB" id="19849at2"/>
<feature type="signal peptide" evidence="8">
    <location>
        <begin position="1"/>
        <end position="22"/>
    </location>
</feature>
<dbReference type="GO" id="GO:0015483">
    <property type="term" value="F:long-chain fatty acid transporting porin activity"/>
    <property type="evidence" value="ECO:0007669"/>
    <property type="project" value="TreeGrafter"/>
</dbReference>
<dbReference type="PANTHER" id="PTHR35093:SF8">
    <property type="entry name" value="OUTER MEMBRANE PROTEIN NMB0088-RELATED"/>
    <property type="match status" value="1"/>
</dbReference>
<keyword evidence="4" id="KW-0812">Transmembrane</keyword>
<dbReference type="AlphaFoldDB" id="A0A0C1MLV7"/>
<evidence type="ECO:0000256" key="1">
    <source>
        <dbReference type="ARBA" id="ARBA00004571"/>
    </source>
</evidence>
<keyword evidence="7" id="KW-0998">Cell outer membrane</keyword>
<dbReference type="Gene3D" id="2.40.160.60">
    <property type="entry name" value="Outer membrane protein transport protein (OMPP1/FadL/TodX)"/>
    <property type="match status" value="1"/>
</dbReference>
<dbReference type="SUPFAM" id="SSF56935">
    <property type="entry name" value="Porins"/>
    <property type="match status" value="1"/>
</dbReference>
<dbReference type="EMBL" id="JWIC01000004">
    <property type="protein sequence ID" value="KID58049.1"/>
    <property type="molecule type" value="Genomic_DNA"/>
</dbReference>
<evidence type="ECO:0000256" key="5">
    <source>
        <dbReference type="ARBA" id="ARBA00022729"/>
    </source>
</evidence>
<accession>A0A0C1MLV7</accession>
<evidence type="ECO:0000256" key="2">
    <source>
        <dbReference type="ARBA" id="ARBA00008163"/>
    </source>
</evidence>
<keyword evidence="5 8" id="KW-0732">Signal</keyword>
<dbReference type="GO" id="GO:0009279">
    <property type="term" value="C:cell outer membrane"/>
    <property type="evidence" value="ECO:0007669"/>
    <property type="project" value="UniProtKB-SubCell"/>
</dbReference>
<dbReference type="Pfam" id="PF03349">
    <property type="entry name" value="Toluene_X"/>
    <property type="match status" value="1"/>
</dbReference>
<name>A0A0C1MLV7_9GAMM</name>
<dbReference type="InterPro" id="IPR005017">
    <property type="entry name" value="OMPP1/FadL/TodX"/>
</dbReference>
<keyword evidence="3" id="KW-1134">Transmembrane beta strand</keyword>
<comment type="subcellular location">
    <subcellularLocation>
        <location evidence="1">Cell outer membrane</location>
        <topology evidence="1">Multi-pass membrane protein</topology>
    </subcellularLocation>
</comment>
<comment type="caution">
    <text evidence="9">The sequence shown here is derived from an EMBL/GenBank/DDBJ whole genome shotgun (WGS) entry which is preliminary data.</text>
</comment>
<dbReference type="Proteomes" id="UP000031327">
    <property type="component" value="Unassembled WGS sequence"/>
</dbReference>
<reference evidence="9 10" key="1">
    <citation type="submission" date="2014-12" db="EMBL/GenBank/DDBJ databases">
        <title>Draft Genome Sequence of Pseudoalteromonas luteoviolacea HI1.</title>
        <authorList>
            <person name="Asahina A.Y."/>
            <person name="Hadfield M.G."/>
        </authorList>
    </citation>
    <scope>NUCLEOTIDE SEQUENCE [LARGE SCALE GENOMIC DNA]</scope>
    <source>
        <strain evidence="9 10">HI1</strain>
    </source>
</reference>
<evidence type="ECO:0000313" key="9">
    <source>
        <dbReference type="EMBL" id="KID58049.1"/>
    </source>
</evidence>
<organism evidence="9 10">
    <name type="scientific">Pseudoalteromonas luteoviolacea</name>
    <dbReference type="NCBI Taxonomy" id="43657"/>
    <lineage>
        <taxon>Bacteria</taxon>
        <taxon>Pseudomonadati</taxon>
        <taxon>Pseudomonadota</taxon>
        <taxon>Gammaproteobacteria</taxon>
        <taxon>Alteromonadales</taxon>
        <taxon>Pseudoalteromonadaceae</taxon>
        <taxon>Pseudoalteromonas</taxon>
    </lineage>
</organism>